<dbReference type="AlphaFoldDB" id="A0A0B7AWS1"/>
<evidence type="ECO:0000313" key="1">
    <source>
        <dbReference type="EMBL" id="CEK84470.1"/>
    </source>
</evidence>
<feature type="non-terminal residue" evidence="2">
    <location>
        <position position="101"/>
    </location>
</feature>
<reference evidence="2" key="1">
    <citation type="submission" date="2014-12" db="EMBL/GenBank/DDBJ databases">
        <title>Insight into the proteome of Arion vulgaris.</title>
        <authorList>
            <person name="Aradska J."/>
            <person name="Bulat T."/>
            <person name="Smidak R."/>
            <person name="Sarate P."/>
            <person name="Gangsoo J."/>
            <person name="Sialana F."/>
            <person name="Bilban M."/>
            <person name="Lubec G."/>
        </authorList>
    </citation>
    <scope>NUCLEOTIDE SEQUENCE</scope>
    <source>
        <tissue evidence="2">Skin</tissue>
    </source>
</reference>
<sequence>MSSSCVSHSDRFTGPKNCNCINLQWCINWLEPLSGNSTDNFEICGTDGLYPTILDGPPSLRINSSFLFLTNLSRTHVLVSCAITQVVPPLSVPSLDMKGGW</sequence>
<dbReference type="EMBL" id="HACG01037605">
    <property type="protein sequence ID" value="CEK84470.1"/>
    <property type="molecule type" value="Transcribed_RNA"/>
</dbReference>
<evidence type="ECO:0000313" key="2">
    <source>
        <dbReference type="EMBL" id="CEK84471.1"/>
    </source>
</evidence>
<gene>
    <name evidence="2" type="primary">ORF142772</name>
    <name evidence="1" type="synonym">ORF142769</name>
</gene>
<accession>A0A0B7AWS1</accession>
<protein>
    <submittedName>
        <fullName evidence="2">Uncharacterized protein</fullName>
    </submittedName>
</protein>
<name>A0A0B7AWS1_9EUPU</name>
<dbReference type="EMBL" id="HACG01037606">
    <property type="protein sequence ID" value="CEK84471.1"/>
    <property type="molecule type" value="Transcribed_RNA"/>
</dbReference>
<proteinExistence type="predicted"/>
<organism evidence="2">
    <name type="scientific">Arion vulgaris</name>
    <dbReference type="NCBI Taxonomy" id="1028688"/>
    <lineage>
        <taxon>Eukaryota</taxon>
        <taxon>Metazoa</taxon>
        <taxon>Spiralia</taxon>
        <taxon>Lophotrochozoa</taxon>
        <taxon>Mollusca</taxon>
        <taxon>Gastropoda</taxon>
        <taxon>Heterobranchia</taxon>
        <taxon>Euthyneura</taxon>
        <taxon>Panpulmonata</taxon>
        <taxon>Eupulmonata</taxon>
        <taxon>Stylommatophora</taxon>
        <taxon>Helicina</taxon>
        <taxon>Arionoidea</taxon>
        <taxon>Arionidae</taxon>
        <taxon>Arion</taxon>
    </lineage>
</organism>